<accession>A0A0N4ZNK3</accession>
<dbReference type="InterPro" id="IPR036052">
    <property type="entry name" value="TrpB-like_PALP_sf"/>
</dbReference>
<evidence type="ECO:0000256" key="7">
    <source>
        <dbReference type="ARBA" id="ARBA00041766"/>
    </source>
</evidence>
<dbReference type="CDD" id="cd01562">
    <property type="entry name" value="Thr-dehyd"/>
    <property type="match status" value="1"/>
</dbReference>
<proteinExistence type="inferred from homology"/>
<dbReference type="AlphaFoldDB" id="A0A0N4ZNK3"/>
<dbReference type="PANTHER" id="PTHR48078:SF19">
    <property type="entry name" value="ACT DOMAIN-CONTAINING PROTEIN"/>
    <property type="match status" value="1"/>
</dbReference>
<organism evidence="20 21">
    <name type="scientific">Parastrongyloides trichosuri</name>
    <name type="common">Possum-specific nematode worm</name>
    <dbReference type="NCBI Taxonomy" id="131310"/>
    <lineage>
        <taxon>Eukaryota</taxon>
        <taxon>Metazoa</taxon>
        <taxon>Ecdysozoa</taxon>
        <taxon>Nematoda</taxon>
        <taxon>Chromadorea</taxon>
        <taxon>Rhabditida</taxon>
        <taxon>Tylenchina</taxon>
        <taxon>Panagrolaimomorpha</taxon>
        <taxon>Strongyloidoidea</taxon>
        <taxon>Strongyloididae</taxon>
        <taxon>Parastrongyloides</taxon>
    </lineage>
</organism>
<evidence type="ECO:0000256" key="11">
    <source>
        <dbReference type="ARBA" id="ARBA00051769"/>
    </source>
</evidence>
<dbReference type="GO" id="GO:0006565">
    <property type="term" value="P:L-serine catabolic process"/>
    <property type="evidence" value="ECO:0007669"/>
    <property type="project" value="TreeGrafter"/>
</dbReference>
<evidence type="ECO:0000259" key="19">
    <source>
        <dbReference type="Pfam" id="PF00291"/>
    </source>
</evidence>
<evidence type="ECO:0000256" key="14">
    <source>
        <dbReference type="ARBA" id="ARBA00066592"/>
    </source>
</evidence>
<name>A0A0N4ZNK3_PARTI</name>
<evidence type="ECO:0000256" key="1">
    <source>
        <dbReference type="ARBA" id="ARBA00001933"/>
    </source>
</evidence>
<evidence type="ECO:0000256" key="18">
    <source>
        <dbReference type="ARBA" id="ARBA00081761"/>
    </source>
</evidence>
<dbReference type="EC" id="5.1.1.18" evidence="14"/>
<dbReference type="Gene3D" id="3.40.50.1100">
    <property type="match status" value="2"/>
</dbReference>
<protein>
    <recommendedName>
        <fullName evidence="15">Serine racemase</fullName>
        <ecNumber evidence="3">4.3.1.17</ecNumber>
        <ecNumber evidence="13">4.3.1.18</ecNumber>
        <ecNumber evidence="14">5.1.1.18</ecNumber>
    </recommendedName>
    <alternativeName>
        <fullName evidence="16">D-serine ammonia-lyase</fullName>
    </alternativeName>
    <alternativeName>
        <fullName evidence="18">D-serine dehydratase</fullName>
    </alternativeName>
    <alternativeName>
        <fullName evidence="17">L-serine ammonia-lyase</fullName>
    </alternativeName>
    <alternativeName>
        <fullName evidence="7">L-serine deaminase</fullName>
    </alternativeName>
    <alternativeName>
        <fullName evidence="6">L-serine dehydratase</fullName>
    </alternativeName>
    <alternativeName>
        <fullName evidence="8">L-threonine dehydratase</fullName>
    </alternativeName>
</protein>
<dbReference type="FunFam" id="3.40.50.1100:FF:000041">
    <property type="entry name" value="Threonine ammonia-lyase, variant"/>
    <property type="match status" value="1"/>
</dbReference>
<dbReference type="GO" id="GO:0005524">
    <property type="term" value="F:ATP binding"/>
    <property type="evidence" value="ECO:0007669"/>
    <property type="project" value="UniProtKB-ARBA"/>
</dbReference>
<dbReference type="InterPro" id="IPR001926">
    <property type="entry name" value="TrpB-like_PALP"/>
</dbReference>
<evidence type="ECO:0000256" key="8">
    <source>
        <dbReference type="ARBA" id="ARBA00042605"/>
    </source>
</evidence>
<dbReference type="EC" id="4.3.1.17" evidence="3"/>
<dbReference type="GO" id="GO:0030170">
    <property type="term" value="F:pyridoxal phosphate binding"/>
    <property type="evidence" value="ECO:0007669"/>
    <property type="project" value="UniProtKB-ARBA"/>
</dbReference>
<dbReference type="InterPro" id="IPR044561">
    <property type="entry name" value="ACT_ThrD-II-like"/>
</dbReference>
<sequence>MHPTIKKNKNSLYDACCDIDSPKVLTFKDVTDAYERIKNGIKRTPLCVSDHFSKSTDAIIYLKKEFTQFTRSFKERGARNALLRLTEREAKSGVFAASAGNHGLAMSYHGKCLNIPVHIYMPVFAPLIKVDNCRKLGANVVLIGDSLTEARDAALRAAFRSGGKYINGYDHIDILAGAGTVGLEVIEDLPDIDVIIVPIGGGGLISGVAVALKTLKPTIKIIGVQATACPAFHVSLKSGKYTPVLCKPTIADGLAVAKIGVNSFETSKKLIDYSFCIEEEDIAMGVFRLLEWERLICEGAGAISIAALFNKEVLDLIKGKKVVCLLTGGNIDITKLTACIDKGLALDRRLIRFNVIILERPQALAQLINIISNVGATVKDIRHERAFEKQGTLHTRVRVTCETIGADHADSLECEMKKIYKSAYFYPAQDNYERKSY</sequence>
<dbReference type="InterPro" id="IPR050147">
    <property type="entry name" value="Ser/Thr_Dehydratase"/>
</dbReference>
<comment type="catalytic activity">
    <reaction evidence="9">
        <text>L-serine = pyruvate + NH4(+)</text>
        <dbReference type="Rhea" id="RHEA:19169"/>
        <dbReference type="ChEBI" id="CHEBI:15361"/>
        <dbReference type="ChEBI" id="CHEBI:28938"/>
        <dbReference type="ChEBI" id="CHEBI:33384"/>
        <dbReference type="EC" id="4.3.1.17"/>
    </reaction>
</comment>
<dbReference type="SUPFAM" id="SSF53686">
    <property type="entry name" value="Tryptophan synthase beta subunit-like PLP-dependent enzymes"/>
    <property type="match status" value="1"/>
</dbReference>
<dbReference type="PANTHER" id="PTHR48078">
    <property type="entry name" value="THREONINE DEHYDRATASE, MITOCHONDRIAL-RELATED"/>
    <property type="match status" value="1"/>
</dbReference>
<evidence type="ECO:0000256" key="9">
    <source>
        <dbReference type="ARBA" id="ARBA00049406"/>
    </source>
</evidence>
<comment type="function">
    <text evidence="12">Catalyzes the synthesis of D-serine from L-serine. D-serine is a key coagonist with glutamate at NMDA receptors. Has dehydratase activity towards both L-serine and D-serine.</text>
</comment>
<dbReference type="WBParaSite" id="PTRK_0001011600.1">
    <property type="protein sequence ID" value="PTRK_0001011600.1"/>
    <property type="gene ID" value="PTRK_0001011600"/>
</dbReference>
<evidence type="ECO:0000256" key="16">
    <source>
        <dbReference type="ARBA" id="ARBA00076108"/>
    </source>
</evidence>
<dbReference type="FunFam" id="3.40.50.1100:FF:000007">
    <property type="entry name" value="L-threonine dehydratase catabolic TdcB"/>
    <property type="match status" value="1"/>
</dbReference>
<dbReference type="GO" id="GO:0030378">
    <property type="term" value="F:serine racemase activity"/>
    <property type="evidence" value="ECO:0007669"/>
    <property type="project" value="UniProtKB-EC"/>
</dbReference>
<comment type="cofactor">
    <cofactor evidence="1">
        <name>pyridoxal 5'-phosphate</name>
        <dbReference type="ChEBI" id="CHEBI:597326"/>
    </cofactor>
</comment>
<evidence type="ECO:0000256" key="6">
    <source>
        <dbReference type="ARBA" id="ARBA00031418"/>
    </source>
</evidence>
<evidence type="ECO:0000256" key="2">
    <source>
        <dbReference type="ARBA" id="ARBA00010869"/>
    </source>
</evidence>
<keyword evidence="5" id="KW-0456">Lyase</keyword>
<reference evidence="21" key="1">
    <citation type="submission" date="2017-02" db="UniProtKB">
        <authorList>
            <consortium name="WormBaseParasite"/>
        </authorList>
    </citation>
    <scope>IDENTIFICATION</scope>
</reference>
<comment type="similarity">
    <text evidence="2">Belongs to the serine/threonine dehydratase family.</text>
</comment>
<dbReference type="GO" id="GO:0070178">
    <property type="term" value="P:D-serine metabolic process"/>
    <property type="evidence" value="ECO:0007669"/>
    <property type="project" value="UniProtKB-ARBA"/>
</dbReference>
<dbReference type="GO" id="GO:0006567">
    <property type="term" value="P:L-threonine catabolic process"/>
    <property type="evidence" value="ECO:0007669"/>
    <property type="project" value="TreeGrafter"/>
</dbReference>
<evidence type="ECO:0000256" key="10">
    <source>
        <dbReference type="ARBA" id="ARBA00050422"/>
    </source>
</evidence>
<evidence type="ECO:0000256" key="13">
    <source>
        <dbReference type="ARBA" id="ARBA00066349"/>
    </source>
</evidence>
<comment type="catalytic activity">
    <reaction evidence="11">
        <text>L-serine = D-serine</text>
        <dbReference type="Rhea" id="RHEA:10980"/>
        <dbReference type="ChEBI" id="CHEBI:33384"/>
        <dbReference type="ChEBI" id="CHEBI:35247"/>
        <dbReference type="EC" id="5.1.1.18"/>
    </reaction>
</comment>
<keyword evidence="20" id="KW-1185">Reference proteome</keyword>
<evidence type="ECO:0000313" key="20">
    <source>
        <dbReference type="Proteomes" id="UP000038045"/>
    </source>
</evidence>
<dbReference type="Proteomes" id="UP000038045">
    <property type="component" value="Unplaced"/>
</dbReference>
<dbReference type="GO" id="GO:0003941">
    <property type="term" value="F:L-serine ammonia-lyase activity"/>
    <property type="evidence" value="ECO:0007669"/>
    <property type="project" value="UniProtKB-EC"/>
</dbReference>
<evidence type="ECO:0000256" key="3">
    <source>
        <dbReference type="ARBA" id="ARBA00012093"/>
    </source>
</evidence>
<dbReference type="Pfam" id="PF00291">
    <property type="entry name" value="PALP"/>
    <property type="match status" value="1"/>
</dbReference>
<evidence type="ECO:0000256" key="5">
    <source>
        <dbReference type="ARBA" id="ARBA00023239"/>
    </source>
</evidence>
<dbReference type="STRING" id="131310.A0A0N4ZNK3"/>
<dbReference type="CDD" id="cd04886">
    <property type="entry name" value="ACT_ThrD-II-like"/>
    <property type="match status" value="1"/>
</dbReference>
<evidence type="ECO:0000256" key="15">
    <source>
        <dbReference type="ARBA" id="ARBA00070760"/>
    </source>
</evidence>
<feature type="domain" description="Tryptophan synthase beta chain-like PALP" evidence="19">
    <location>
        <begin position="38"/>
        <end position="328"/>
    </location>
</feature>
<evidence type="ECO:0000256" key="4">
    <source>
        <dbReference type="ARBA" id="ARBA00022898"/>
    </source>
</evidence>
<dbReference type="GO" id="GO:0009097">
    <property type="term" value="P:isoleucine biosynthetic process"/>
    <property type="evidence" value="ECO:0007669"/>
    <property type="project" value="TreeGrafter"/>
</dbReference>
<keyword evidence="4" id="KW-0663">Pyridoxal phosphate</keyword>
<comment type="catalytic activity">
    <reaction evidence="10">
        <text>D-serine = pyruvate + NH4(+)</text>
        <dbReference type="Rhea" id="RHEA:13977"/>
        <dbReference type="ChEBI" id="CHEBI:15361"/>
        <dbReference type="ChEBI" id="CHEBI:28938"/>
        <dbReference type="ChEBI" id="CHEBI:35247"/>
        <dbReference type="EC" id="4.3.1.18"/>
    </reaction>
</comment>
<evidence type="ECO:0000256" key="17">
    <source>
        <dbReference type="ARBA" id="ARBA00081060"/>
    </source>
</evidence>
<evidence type="ECO:0000313" key="21">
    <source>
        <dbReference type="WBParaSite" id="PTRK_0001011600.1"/>
    </source>
</evidence>
<evidence type="ECO:0000256" key="12">
    <source>
        <dbReference type="ARBA" id="ARBA00056426"/>
    </source>
</evidence>
<dbReference type="GO" id="GO:0008721">
    <property type="term" value="F:D-serine ammonia-lyase activity"/>
    <property type="evidence" value="ECO:0007669"/>
    <property type="project" value="UniProtKB-EC"/>
</dbReference>
<dbReference type="EC" id="4.3.1.18" evidence="13"/>
<dbReference type="GO" id="GO:0004794">
    <property type="term" value="F:threonine deaminase activity"/>
    <property type="evidence" value="ECO:0007669"/>
    <property type="project" value="TreeGrafter"/>
</dbReference>